<accession>A0ABQ6Q4Y0</accession>
<keyword evidence="2" id="KW-1185">Reference proteome</keyword>
<reference evidence="1 2" key="1">
    <citation type="submission" date="2023-08" db="EMBL/GenBank/DDBJ databases">
        <title>Draft genome sequence of Algoriphagus taiwanensis.</title>
        <authorList>
            <person name="Takatani N."/>
            <person name="Hosokawa M."/>
            <person name="Sawabe T."/>
        </authorList>
    </citation>
    <scope>NUCLEOTIDE SEQUENCE [LARGE SCALE GENOMIC DNA]</scope>
    <source>
        <strain evidence="1 2">JCM 19755</strain>
    </source>
</reference>
<evidence type="ECO:0000313" key="2">
    <source>
        <dbReference type="Proteomes" id="UP001307705"/>
    </source>
</evidence>
<dbReference type="EMBL" id="BTPE01000012">
    <property type="protein sequence ID" value="GMQ34921.1"/>
    <property type="molecule type" value="Genomic_DNA"/>
</dbReference>
<comment type="caution">
    <text evidence="1">The sequence shown here is derived from an EMBL/GenBank/DDBJ whole genome shotgun (WGS) entry which is preliminary data.</text>
</comment>
<dbReference type="PROSITE" id="PS51257">
    <property type="entry name" value="PROKAR_LIPOPROTEIN"/>
    <property type="match status" value="1"/>
</dbReference>
<dbReference type="RefSeq" id="WP_338229743.1">
    <property type="nucleotide sequence ID" value="NZ_BTPE01000012.1"/>
</dbReference>
<evidence type="ECO:0000313" key="1">
    <source>
        <dbReference type="EMBL" id="GMQ34921.1"/>
    </source>
</evidence>
<sequence>MKSFFYTLSLVLLVSLFGCQESEEPFQSPLSGTWENREFDEAAGLWFVEVLTFKNDTLMEVQKIVRETEIGETLGYRMIADSWYNLEGSTFKYYYSYALINFGGASDSEEKPYGTKEELKPGVVDFFRVPTGTLTFFENGNRFRFQEDCWRVGTAEDCLPFPLREYVRVN</sequence>
<proteinExistence type="predicted"/>
<name>A0ABQ6Q4Y0_9BACT</name>
<gene>
    <name evidence="1" type="ORF">Ataiwa_31940</name>
</gene>
<evidence type="ECO:0008006" key="3">
    <source>
        <dbReference type="Google" id="ProtNLM"/>
    </source>
</evidence>
<dbReference type="Proteomes" id="UP001307705">
    <property type="component" value="Unassembled WGS sequence"/>
</dbReference>
<organism evidence="1 2">
    <name type="scientific">Algoriphagus taiwanensis</name>
    <dbReference type="NCBI Taxonomy" id="1445656"/>
    <lineage>
        <taxon>Bacteria</taxon>
        <taxon>Pseudomonadati</taxon>
        <taxon>Bacteroidota</taxon>
        <taxon>Cytophagia</taxon>
        <taxon>Cytophagales</taxon>
        <taxon>Cyclobacteriaceae</taxon>
        <taxon>Algoriphagus</taxon>
    </lineage>
</organism>
<protein>
    <recommendedName>
        <fullName evidence="3">Lipocalin-like domain-containing protein</fullName>
    </recommendedName>
</protein>